<name>A0ABR7D6W3_9BACT</name>
<dbReference type="RefSeq" id="WP_186978318.1">
    <property type="nucleotide sequence ID" value="NZ_JACOOH010000009.1"/>
</dbReference>
<accession>A0ABR7D6W3</accession>
<gene>
    <name evidence="1" type="ORF">H8S64_19215</name>
</gene>
<sequence>MKIKIIVICFLGWIGLNACLEDHTNLDYKEVILPDTVRVVDKVNKKTVVLSHSEMFQGSFSLLAGVEVELEAEVVYSGPDQLGYEWMFDGEVIGSEKELKHTFTKEGRLVLFVYRGDKSKVTDYHMVISLVQPFGSGVYVLAKQGGKSVVDFMRYYSQKETVTFLGQPMEMTIPYYEEQSNVFSLYNDGEELPGSEPVQLVWGQGKDKTQVMQVLDRDWRSSVAFYGKTIEKVVGMKDEFVGAPQSLFVKSMVNVGMSTLVYGEQGDAYLRVNYDNGTPNTGRFSSERLRFDDPNDVPDQGWMDVEADLIVADKQVSNNWAIIHEKSKERFLLFSVSSVFMPDMSGGLDYSIVIPFPEVKLKENEVALHHFDKEVVAVLPPLGYPQRLHVIYKDGADYRMQAHTISPDIYSLPHSVRYTIDGNVKLPGDVVALLNKPGTIIQKNQNSSRQDIFYIISDNTIYEVDANGANMSTLYAFEQGRKITGFFRLTPWAAPTATPATQYFSGWLFAVAFDNGEFKIGRLYKDPQQPVGMQCTYLLEKKYDGGVTDIRFIYSNVIM</sequence>
<evidence type="ECO:0000313" key="2">
    <source>
        <dbReference type="Proteomes" id="UP000646484"/>
    </source>
</evidence>
<dbReference type="Proteomes" id="UP000646484">
    <property type="component" value="Unassembled WGS sequence"/>
</dbReference>
<proteinExistence type="predicted"/>
<protein>
    <recommendedName>
        <fullName evidence="3">PKD-like family protein</fullName>
    </recommendedName>
</protein>
<evidence type="ECO:0000313" key="1">
    <source>
        <dbReference type="EMBL" id="MBC5623230.1"/>
    </source>
</evidence>
<dbReference type="EMBL" id="JACOOH010000009">
    <property type="protein sequence ID" value="MBC5623230.1"/>
    <property type="molecule type" value="Genomic_DNA"/>
</dbReference>
<reference evidence="1 2" key="1">
    <citation type="submission" date="2020-08" db="EMBL/GenBank/DDBJ databases">
        <title>Genome public.</title>
        <authorList>
            <person name="Liu C."/>
            <person name="Sun Q."/>
        </authorList>
    </citation>
    <scope>NUCLEOTIDE SEQUENCE [LARGE SCALE GENOMIC DNA]</scope>
    <source>
        <strain evidence="1 2">NSJ-56</strain>
    </source>
</reference>
<organism evidence="1 2">
    <name type="scientific">Butyricimonas hominis</name>
    <dbReference type="NCBI Taxonomy" id="2763032"/>
    <lineage>
        <taxon>Bacteria</taxon>
        <taxon>Pseudomonadati</taxon>
        <taxon>Bacteroidota</taxon>
        <taxon>Bacteroidia</taxon>
        <taxon>Bacteroidales</taxon>
        <taxon>Odoribacteraceae</taxon>
        <taxon>Butyricimonas</taxon>
    </lineage>
</organism>
<keyword evidence="2" id="KW-1185">Reference proteome</keyword>
<comment type="caution">
    <text evidence="1">The sequence shown here is derived from an EMBL/GenBank/DDBJ whole genome shotgun (WGS) entry which is preliminary data.</text>
</comment>
<evidence type="ECO:0008006" key="3">
    <source>
        <dbReference type="Google" id="ProtNLM"/>
    </source>
</evidence>